<proteinExistence type="predicted"/>
<dbReference type="AlphaFoldDB" id="A0A367S182"/>
<organism evidence="2 3">
    <name type="scientific">Nostoc punctiforme NIES-2108</name>
    <dbReference type="NCBI Taxonomy" id="1356359"/>
    <lineage>
        <taxon>Bacteria</taxon>
        <taxon>Bacillati</taxon>
        <taxon>Cyanobacteriota</taxon>
        <taxon>Cyanophyceae</taxon>
        <taxon>Nostocales</taxon>
        <taxon>Nostocaceae</taxon>
        <taxon>Nostoc</taxon>
    </lineage>
</organism>
<name>A0A367S182_NOSPU</name>
<gene>
    <name evidence="2" type="ORF">A6769_36960</name>
</gene>
<dbReference type="InterPro" id="IPR010985">
    <property type="entry name" value="Ribbon_hlx_hlx"/>
</dbReference>
<feature type="compositionally biased region" description="Basic and acidic residues" evidence="1">
    <location>
        <begin position="54"/>
        <end position="71"/>
    </location>
</feature>
<comment type="caution">
    <text evidence="2">The sequence shown here is derived from an EMBL/GenBank/DDBJ whole genome shotgun (WGS) entry which is preliminary data.</text>
</comment>
<evidence type="ECO:0000313" key="3">
    <source>
        <dbReference type="Proteomes" id="UP000252085"/>
    </source>
</evidence>
<accession>A0A367S182</accession>
<dbReference type="Proteomes" id="UP000252085">
    <property type="component" value="Unassembled WGS sequence"/>
</dbReference>
<protein>
    <recommendedName>
        <fullName evidence="4">CopG family transcriptional regulator</fullName>
    </recommendedName>
</protein>
<evidence type="ECO:0000256" key="1">
    <source>
        <dbReference type="SAM" id="MobiDB-lite"/>
    </source>
</evidence>
<evidence type="ECO:0000313" key="2">
    <source>
        <dbReference type="EMBL" id="RCJ42617.1"/>
    </source>
</evidence>
<feature type="region of interest" description="Disordered" evidence="1">
    <location>
        <begin position="44"/>
        <end position="71"/>
    </location>
</feature>
<dbReference type="EMBL" id="LXQE01000004">
    <property type="protein sequence ID" value="RCJ42617.1"/>
    <property type="molecule type" value="Genomic_DNA"/>
</dbReference>
<evidence type="ECO:0008006" key="4">
    <source>
        <dbReference type="Google" id="ProtNLM"/>
    </source>
</evidence>
<dbReference type="GO" id="GO:0006355">
    <property type="term" value="P:regulation of DNA-templated transcription"/>
    <property type="evidence" value="ECO:0007669"/>
    <property type="project" value="InterPro"/>
</dbReference>
<reference evidence="2 3" key="1">
    <citation type="submission" date="2016-04" db="EMBL/GenBank/DDBJ databases">
        <authorList>
            <person name="Evans L.H."/>
            <person name="Alamgir A."/>
            <person name="Owens N."/>
            <person name="Weber N.D."/>
            <person name="Virtaneva K."/>
            <person name="Barbian K."/>
            <person name="Babar A."/>
            <person name="Rosenke K."/>
        </authorList>
    </citation>
    <scope>NUCLEOTIDE SEQUENCE [LARGE SCALE GENOMIC DNA]</scope>
    <source>
        <strain evidence="2">NIES-2108</strain>
    </source>
</reference>
<sequence>MNKKWAVKRITLNLASVESEKLERYCASTGRPATDVIRELIRSLEQEPLMEGAGNKRDSSSEDSTLHEQER</sequence>
<dbReference type="SUPFAM" id="SSF47598">
    <property type="entry name" value="Ribbon-helix-helix"/>
    <property type="match status" value="1"/>
</dbReference>